<accession>A0A3B0A4Q9</accession>
<keyword evidence="4" id="KW-1185">Reference proteome</keyword>
<feature type="compositionally biased region" description="Low complexity" evidence="1">
    <location>
        <begin position="74"/>
        <end position="93"/>
    </location>
</feature>
<dbReference type="OrthoDB" id="9814140at2"/>
<feature type="region of interest" description="Disordered" evidence="1">
    <location>
        <begin position="1"/>
        <end position="124"/>
    </location>
</feature>
<dbReference type="Proteomes" id="UP000279968">
    <property type="component" value="Unassembled WGS sequence"/>
</dbReference>
<feature type="domain" description="Isochorismatase-like" evidence="2">
    <location>
        <begin position="128"/>
        <end position="176"/>
    </location>
</feature>
<feature type="compositionally biased region" description="Polar residues" evidence="1">
    <location>
        <begin position="1"/>
        <end position="12"/>
    </location>
</feature>
<feature type="region of interest" description="Disordered" evidence="1">
    <location>
        <begin position="178"/>
        <end position="202"/>
    </location>
</feature>
<feature type="compositionally biased region" description="Basic residues" evidence="1">
    <location>
        <begin position="13"/>
        <end position="25"/>
    </location>
</feature>
<dbReference type="InterPro" id="IPR000868">
    <property type="entry name" value="Isochorismatase-like_dom"/>
</dbReference>
<reference evidence="3 4" key="1">
    <citation type="journal article" date="2015" name="Int. J. Syst. Evol. Microbiol.">
        <title>Micromonospora costi sp. nov., isolated from a leaf of Costus speciosus.</title>
        <authorList>
            <person name="Thawai C."/>
        </authorList>
    </citation>
    <scope>NUCLEOTIDE SEQUENCE [LARGE SCALE GENOMIC DNA]</scope>
    <source>
        <strain evidence="3 4">CS1-12</strain>
    </source>
</reference>
<comment type="caution">
    <text evidence="3">The sequence shown here is derived from an EMBL/GenBank/DDBJ whole genome shotgun (WGS) entry which is preliminary data.</text>
</comment>
<dbReference type="Pfam" id="PF00857">
    <property type="entry name" value="Isochorismatase"/>
    <property type="match status" value="1"/>
</dbReference>
<evidence type="ECO:0000259" key="2">
    <source>
        <dbReference type="Pfam" id="PF00857"/>
    </source>
</evidence>
<feature type="compositionally biased region" description="Basic residues" evidence="1">
    <location>
        <begin position="109"/>
        <end position="119"/>
    </location>
</feature>
<evidence type="ECO:0000313" key="3">
    <source>
        <dbReference type="EMBL" id="RKN55708.1"/>
    </source>
</evidence>
<feature type="compositionally biased region" description="Basic and acidic residues" evidence="1">
    <location>
        <begin position="186"/>
        <end position="202"/>
    </location>
</feature>
<organism evidence="3 4">
    <name type="scientific">Micromonospora costi</name>
    <dbReference type="NCBI Taxonomy" id="1530042"/>
    <lineage>
        <taxon>Bacteria</taxon>
        <taxon>Bacillati</taxon>
        <taxon>Actinomycetota</taxon>
        <taxon>Actinomycetes</taxon>
        <taxon>Micromonosporales</taxon>
        <taxon>Micromonosporaceae</taxon>
        <taxon>Micromonospora</taxon>
    </lineage>
</organism>
<evidence type="ECO:0000313" key="4">
    <source>
        <dbReference type="Proteomes" id="UP000279968"/>
    </source>
</evidence>
<dbReference type="EMBL" id="RBAN01000002">
    <property type="protein sequence ID" value="RKN55708.1"/>
    <property type="molecule type" value="Genomic_DNA"/>
</dbReference>
<evidence type="ECO:0000256" key="1">
    <source>
        <dbReference type="SAM" id="MobiDB-lite"/>
    </source>
</evidence>
<gene>
    <name evidence="3" type="ORF">D7193_13905</name>
</gene>
<name>A0A3B0A4Q9_9ACTN</name>
<dbReference type="InterPro" id="IPR036380">
    <property type="entry name" value="Isochorismatase-like_sf"/>
</dbReference>
<dbReference type="Gene3D" id="3.40.50.850">
    <property type="entry name" value="Isochorismatase-like"/>
    <property type="match status" value="1"/>
</dbReference>
<sequence length="226" mass="24694">MPHHSLASQANHVSRRRRPPHRDRRLRPEYSPGRGNISDPHAGNPIGCGGGGHAPATGHLRRHGRRGTPSCCRSWPTSTRARSWSSTSKTTSAHPGGWTERSGLDQRPAGRRSRGRCGRCGRPAGTACRSSGSWGAELVDELRELVEADDIRVPKYRMNGFHDTHLDQVLRAQGIRARTVSPSPRTSREAADAPASRRVDVGRRPPPAWGYTAVMAGVFLLLTEPC</sequence>
<proteinExistence type="predicted"/>
<protein>
    <submittedName>
        <fullName evidence="3">Isochorismatase family protein</fullName>
    </submittedName>
</protein>
<dbReference type="SUPFAM" id="SSF52499">
    <property type="entry name" value="Isochorismatase-like hydrolases"/>
    <property type="match status" value="1"/>
</dbReference>
<dbReference type="AlphaFoldDB" id="A0A3B0A4Q9"/>